<comment type="caution">
    <text evidence="1">The sequence shown here is derived from an EMBL/GenBank/DDBJ whole genome shotgun (WGS) entry which is preliminary data.</text>
</comment>
<proteinExistence type="predicted"/>
<dbReference type="RefSeq" id="WP_003241776.1">
    <property type="nucleotide sequence ID" value="NZ_AMXN01000009.1"/>
</dbReference>
<evidence type="ECO:0000313" key="2">
    <source>
        <dbReference type="Proteomes" id="UP000011182"/>
    </source>
</evidence>
<dbReference type="AlphaFoldDB" id="A0A9W5PBE8"/>
<evidence type="ECO:0000313" key="1">
    <source>
        <dbReference type="EMBL" id="ELS59570.1"/>
    </source>
</evidence>
<dbReference type="EMBL" id="AMXN01000009">
    <property type="protein sequence ID" value="ELS59570.1"/>
    <property type="molecule type" value="Genomic_DNA"/>
</dbReference>
<reference evidence="1 2" key="1">
    <citation type="journal article" date="2014" name="Syst. Appl. Microbiol.">
        <title>Genomic insights into the taxonomic status of the three subspecies of Bacillus subtilis.</title>
        <authorList>
            <person name="Yi H."/>
            <person name="Chun J."/>
            <person name="Cha C.J."/>
        </authorList>
    </citation>
    <scope>NUCLEOTIDE SEQUENCE [LARGE SCALE GENOMIC DNA]</scope>
    <source>
        <strain evidence="1 2">KCTC 13429</strain>
    </source>
</reference>
<dbReference type="Proteomes" id="UP000011182">
    <property type="component" value="Unassembled WGS sequence"/>
</dbReference>
<keyword evidence="2" id="KW-1185">Reference proteome</keyword>
<sequence>MTNQKWLASNIGHAFKKYRTDMRMLWDSYTLIDFYFPHIKEKIIKNEIDLVKANPTYGQTTVRQLDRGETLGRINRLLEKENPKRILIDAVARFEFYWGEIVTMVYKAYPHKLQSNKQSSNNVTDGTKLMSYIVESISREEIINKIIEEKVRSLFYGKPTDLFTKKSFKLEFADHFETNYKKELMFFSEITARRNLFVHNNGIIDSKYIKEASNSNYNIGEKIPLTENYLRGVIALLEGLSAEATSIIIENICGERVKGGRLKFSRKSFAYSVKNNYYEKLLT</sequence>
<gene>
    <name evidence="1" type="ORF">BSI_39510</name>
</gene>
<name>A0A9W5PBE8_9BACI</name>
<protein>
    <submittedName>
        <fullName evidence="1">Uncharacterized protein</fullName>
    </submittedName>
</protein>
<organism evidence="1 2">
    <name type="scientific">Bacillus inaquosorum KCTC 13429</name>
    <dbReference type="NCBI Taxonomy" id="1236548"/>
    <lineage>
        <taxon>Bacteria</taxon>
        <taxon>Bacillati</taxon>
        <taxon>Bacillota</taxon>
        <taxon>Bacilli</taxon>
        <taxon>Bacillales</taxon>
        <taxon>Bacillaceae</taxon>
        <taxon>Bacillus</taxon>
    </lineage>
</organism>
<accession>A0A9W5PBE8</accession>